<keyword evidence="2" id="KW-1185">Reference proteome</keyword>
<comment type="caution">
    <text evidence="1">The sequence shown here is derived from an EMBL/GenBank/DDBJ whole genome shotgun (WGS) entry which is preliminary data.</text>
</comment>
<dbReference type="AlphaFoldDB" id="A0A8S3Q8L8"/>
<gene>
    <name evidence="1" type="ORF">MEDL_8374</name>
</gene>
<dbReference type="EMBL" id="CAJPWZ010000459">
    <property type="protein sequence ID" value="CAG2193268.1"/>
    <property type="molecule type" value="Genomic_DNA"/>
</dbReference>
<accession>A0A8S3Q8L8</accession>
<sequence>MLDSKQDPSLMRQRRFYQYCGQMVMVLAQWLTGKEDATYEDLLNFLTQNSRLPKVAEEAPKPEEAIAAPRQKEAIEAPIRQEEEIPMEDKHIIILQNGQEKRMVPVCSLRDLLIIANERFPGRGKVILQFQGMVLDTVIILRDILQMAAKPTIEVSF</sequence>
<reference evidence="1" key="1">
    <citation type="submission" date="2021-03" db="EMBL/GenBank/DDBJ databases">
        <authorList>
            <person name="Bekaert M."/>
        </authorList>
    </citation>
    <scope>NUCLEOTIDE SEQUENCE</scope>
</reference>
<evidence type="ECO:0000313" key="2">
    <source>
        <dbReference type="Proteomes" id="UP000683360"/>
    </source>
</evidence>
<organism evidence="1 2">
    <name type="scientific">Mytilus edulis</name>
    <name type="common">Blue mussel</name>
    <dbReference type="NCBI Taxonomy" id="6550"/>
    <lineage>
        <taxon>Eukaryota</taxon>
        <taxon>Metazoa</taxon>
        <taxon>Spiralia</taxon>
        <taxon>Lophotrochozoa</taxon>
        <taxon>Mollusca</taxon>
        <taxon>Bivalvia</taxon>
        <taxon>Autobranchia</taxon>
        <taxon>Pteriomorphia</taxon>
        <taxon>Mytilida</taxon>
        <taxon>Mytiloidea</taxon>
        <taxon>Mytilidae</taxon>
        <taxon>Mytilinae</taxon>
        <taxon>Mytilus</taxon>
    </lineage>
</organism>
<evidence type="ECO:0000313" key="1">
    <source>
        <dbReference type="EMBL" id="CAG2193268.1"/>
    </source>
</evidence>
<proteinExistence type="predicted"/>
<dbReference type="OrthoDB" id="10454919at2759"/>
<dbReference type="Proteomes" id="UP000683360">
    <property type="component" value="Unassembled WGS sequence"/>
</dbReference>
<name>A0A8S3Q8L8_MYTED</name>
<protein>
    <submittedName>
        <fullName evidence="1">Uncharacterized protein</fullName>
    </submittedName>
</protein>